<dbReference type="GO" id="GO:0004222">
    <property type="term" value="F:metalloendopeptidase activity"/>
    <property type="evidence" value="ECO:0007669"/>
    <property type="project" value="UniProtKB-UniRule"/>
</dbReference>
<dbReference type="GO" id="GO:0046872">
    <property type="term" value="F:metal ion binding"/>
    <property type="evidence" value="ECO:0007669"/>
    <property type="project" value="UniProtKB-UniRule"/>
</dbReference>
<accession>A0A160T2R7</accession>
<dbReference type="NCBIfam" id="TIGR00181">
    <property type="entry name" value="pepF"/>
    <property type="match status" value="1"/>
</dbReference>
<name>A0A160T2R7_9CHLR</name>
<dbReference type="Gene3D" id="1.10.1370.20">
    <property type="entry name" value="Oligoendopeptidase f, C-terminal domain"/>
    <property type="match status" value="1"/>
</dbReference>
<dbReference type="RefSeq" id="WP_095043763.1">
    <property type="nucleotide sequence ID" value="NZ_LN890655.1"/>
</dbReference>
<comment type="function">
    <text evidence="6">Has oligopeptidase activity and degrades a variety of small bioactive peptides.</text>
</comment>
<evidence type="ECO:0000256" key="4">
    <source>
        <dbReference type="ARBA" id="ARBA00022833"/>
    </source>
</evidence>
<dbReference type="Pfam" id="PF01432">
    <property type="entry name" value="Peptidase_M3"/>
    <property type="match status" value="1"/>
</dbReference>
<dbReference type="InterPro" id="IPR001567">
    <property type="entry name" value="Pept_M3A_M3B_dom"/>
</dbReference>
<sequence length="609" mass="67785">MSLTHLPARADVDPRHTWNAESVFATVEEWAAELAALAPEVEGLSRFQGHLADGPAVLAEAMQSLETLSQRVEKALIHALLTESVDRGNQASTARAGQAGSLYGQMQGAVAFLEPELLAIGRERLAEWTATEPRLAHLAHYFDNLFRRQAHVRSPEVEEVLGLAADAFGGSQSTFSKLTDTDFKFRPVTAVGPDGDELAVGQGTVDDLLHSADRAVRRAAWESYHDQYLAYRNTLAANLATSIKQNVLVSRVRRYESTLDMALFTDNIPPAVYHNLLDTFKRHRSVWHRYFDVRRRALGVETLHTYDIWAPLTAEQPRIPYEQGVEWVAAALSPLGEEYAGRLRRGCVDERWIDVYPNEGKSAGAFSWGCQGTYPFIVMSYSDDAISLGTLAHELGHSMHSLLTWENQPKVYADYTMFAAEVASNFNQAMLRAYLLPRDLGPRDEARQLKIAVLEEAMANFHRYFLEMPTLALFELEMHRREERGEGLTADDMIAYLADLFAETYGDAAAVDRERDGIRWATFGHLYADYYVFQYATGISGANALARRVLSGGPDAAEDYLGFLRAGSSRYPLEALRAAGVDLTQPAPVEAAFETLGDLIDQLDTLLNE</sequence>
<keyword evidence="3 6" id="KW-0378">Hydrolase</keyword>
<evidence type="ECO:0000313" key="9">
    <source>
        <dbReference type="EMBL" id="CUS04431.2"/>
    </source>
</evidence>
<reference evidence="9" key="1">
    <citation type="submission" date="2016-01" db="EMBL/GenBank/DDBJ databases">
        <authorList>
            <person name="Mcilroy J.S."/>
            <person name="Karst M S."/>
            <person name="Albertsen M."/>
        </authorList>
    </citation>
    <scope>NUCLEOTIDE SEQUENCE</scope>
    <source>
        <strain evidence="9">Cfx-K</strain>
    </source>
</reference>
<comment type="cofactor">
    <cofactor evidence="6">
        <name>Zn(2+)</name>
        <dbReference type="ChEBI" id="CHEBI:29105"/>
    </cofactor>
    <text evidence="6">Binds 1 zinc ion.</text>
</comment>
<dbReference type="Gene3D" id="1.20.140.70">
    <property type="entry name" value="Oligopeptidase f, N-terminal domain"/>
    <property type="match status" value="1"/>
</dbReference>
<dbReference type="Gene3D" id="1.10.287.830">
    <property type="entry name" value="putative peptidase helix hairpin domain like"/>
    <property type="match status" value="1"/>
</dbReference>
<keyword evidence="1 6" id="KW-0645">Protease</keyword>
<dbReference type="EC" id="3.4.24.-" evidence="6"/>
<feature type="domain" description="Oligopeptidase F N-terminal" evidence="8">
    <location>
        <begin position="116"/>
        <end position="185"/>
    </location>
</feature>
<dbReference type="InterPro" id="IPR042088">
    <property type="entry name" value="OligoPept_F_C"/>
</dbReference>
<dbReference type="GO" id="GO:0006508">
    <property type="term" value="P:proteolysis"/>
    <property type="evidence" value="ECO:0007669"/>
    <property type="project" value="UniProtKB-KW"/>
</dbReference>
<dbReference type="KEGG" id="pbf:CFX0092_A2553"/>
<keyword evidence="2 6" id="KW-0479">Metal-binding</keyword>
<dbReference type="Proteomes" id="UP000215027">
    <property type="component" value="Chromosome I"/>
</dbReference>
<proteinExistence type="inferred from homology"/>
<keyword evidence="4 6" id="KW-0862">Zinc</keyword>
<evidence type="ECO:0000256" key="6">
    <source>
        <dbReference type="RuleBase" id="RU368091"/>
    </source>
</evidence>
<feature type="domain" description="Peptidase M3A/M3B catalytic" evidence="7">
    <location>
        <begin position="208"/>
        <end position="594"/>
    </location>
</feature>
<organism evidence="9 10">
    <name type="scientific">Candidatus Promineifilum breve</name>
    <dbReference type="NCBI Taxonomy" id="1806508"/>
    <lineage>
        <taxon>Bacteria</taxon>
        <taxon>Bacillati</taxon>
        <taxon>Chloroflexota</taxon>
        <taxon>Ardenticatenia</taxon>
        <taxon>Candidatus Promineifilales</taxon>
        <taxon>Candidatus Promineifilaceae</taxon>
        <taxon>Candidatus Promineifilum</taxon>
    </lineage>
</organism>
<dbReference type="InterPro" id="IPR004438">
    <property type="entry name" value="Peptidase_M3B"/>
</dbReference>
<gene>
    <name evidence="9" type="primary">pepF</name>
    <name evidence="9" type="ORF">CFX0092_A2553</name>
</gene>
<evidence type="ECO:0000256" key="2">
    <source>
        <dbReference type="ARBA" id="ARBA00022723"/>
    </source>
</evidence>
<dbReference type="OrthoDB" id="9766487at2"/>
<keyword evidence="5 6" id="KW-0482">Metalloprotease</keyword>
<evidence type="ECO:0000256" key="3">
    <source>
        <dbReference type="ARBA" id="ARBA00022801"/>
    </source>
</evidence>
<evidence type="ECO:0000256" key="1">
    <source>
        <dbReference type="ARBA" id="ARBA00022670"/>
    </source>
</evidence>
<evidence type="ECO:0000313" key="10">
    <source>
        <dbReference type="Proteomes" id="UP000215027"/>
    </source>
</evidence>
<dbReference type="EMBL" id="LN890655">
    <property type="protein sequence ID" value="CUS04431.2"/>
    <property type="molecule type" value="Genomic_DNA"/>
</dbReference>
<protein>
    <recommendedName>
        <fullName evidence="6">Oligopeptidase F</fullName>
        <ecNumber evidence="6">3.4.24.-</ecNumber>
    </recommendedName>
</protein>
<keyword evidence="10" id="KW-1185">Reference proteome</keyword>
<evidence type="ECO:0000259" key="8">
    <source>
        <dbReference type="Pfam" id="PF08439"/>
    </source>
</evidence>
<evidence type="ECO:0000256" key="5">
    <source>
        <dbReference type="ARBA" id="ARBA00023049"/>
    </source>
</evidence>
<dbReference type="CDD" id="cd09608">
    <property type="entry name" value="M3B_PepF"/>
    <property type="match status" value="1"/>
</dbReference>
<evidence type="ECO:0000259" key="7">
    <source>
        <dbReference type="Pfam" id="PF01432"/>
    </source>
</evidence>
<dbReference type="Pfam" id="PF08439">
    <property type="entry name" value="Peptidase_M3_N"/>
    <property type="match status" value="1"/>
</dbReference>
<dbReference type="SUPFAM" id="SSF55486">
    <property type="entry name" value="Metalloproteases ('zincins'), catalytic domain"/>
    <property type="match status" value="1"/>
</dbReference>
<dbReference type="AlphaFoldDB" id="A0A160T2R7"/>
<dbReference type="InterPro" id="IPR013647">
    <property type="entry name" value="OligopepF_N_dom"/>
</dbReference>
<comment type="similarity">
    <text evidence="6">Belongs to the peptidase M3B family.</text>
</comment>